<name>L0K7U4_HALHC</name>
<keyword evidence="1" id="KW-0472">Membrane</keyword>
<dbReference type="GO" id="GO:0005975">
    <property type="term" value="P:carbohydrate metabolic process"/>
    <property type="evidence" value="ECO:0007669"/>
    <property type="project" value="InterPro"/>
</dbReference>
<feature type="transmembrane region" description="Helical" evidence="1">
    <location>
        <begin position="12"/>
        <end position="29"/>
    </location>
</feature>
<dbReference type="PANTHER" id="PTHR30105">
    <property type="entry name" value="UNCHARACTERIZED YIBQ-RELATED"/>
    <property type="match status" value="1"/>
</dbReference>
<dbReference type="OrthoDB" id="9784811at2"/>
<organism evidence="2 3">
    <name type="scientific">Halobacteroides halobius (strain ATCC 35273 / DSM 5150 / MD-1)</name>
    <dbReference type="NCBI Taxonomy" id="748449"/>
    <lineage>
        <taxon>Bacteria</taxon>
        <taxon>Bacillati</taxon>
        <taxon>Bacillota</taxon>
        <taxon>Clostridia</taxon>
        <taxon>Halanaerobiales</taxon>
        <taxon>Halobacteroidaceae</taxon>
        <taxon>Halobacteroides</taxon>
    </lineage>
</organism>
<protein>
    <recommendedName>
        <fullName evidence="4">Divergent polysaccharide deacetylase</fullName>
    </recommendedName>
</protein>
<proteinExistence type="predicted"/>
<dbReference type="HOGENOM" id="CLU_697852_0_0_9"/>
<keyword evidence="3" id="KW-1185">Reference proteome</keyword>
<dbReference type="Proteomes" id="UP000010880">
    <property type="component" value="Chromosome"/>
</dbReference>
<evidence type="ECO:0000313" key="3">
    <source>
        <dbReference type="Proteomes" id="UP000010880"/>
    </source>
</evidence>
<sequence length="395" mass="43924">MIKFKVEKRIHFIVVISVFLFSSIFTFFIKGNNLLANERLAITPGQKGIKTIVRAKIRNVILYSSVSQAINKVVDHESYQVRKRIESLAIDLSHNAKIALKDVGYKNGKIYYNFSSKIYKLKLMEQFALIDSLLQIGGRINGAKTGYFLINGRKAKLSSYINFKSPFRVRRGPAKVAIIIDDFGNRAAGTDEILKLEQKITCAILPFKETSTEEAREIKENGFDVIVHLPMESEKGKLSWLGSKPILTSLSTKEIKSRVQEAIIDIPTAIGFNNHTGSKATANKRVMEAILKVAKSNNLIAIDSRTTSKSVVGQLANKLEVPYLERDVFLDNKKDYGDIRKNLLLLVAHAIKEGQAIGIGHVGPHGGRITFSVLSKILPSLDKIGIKFVGISDLI</sequence>
<dbReference type="InterPro" id="IPR011330">
    <property type="entry name" value="Glyco_hydro/deAcase_b/a-brl"/>
</dbReference>
<dbReference type="eggNOG" id="COG2861">
    <property type="taxonomic scope" value="Bacteria"/>
</dbReference>
<dbReference type="EMBL" id="CP003359">
    <property type="protein sequence ID" value="AGB41327.1"/>
    <property type="molecule type" value="Genomic_DNA"/>
</dbReference>
<dbReference type="KEGG" id="hhl:Halha_1382"/>
<accession>L0K7U4</accession>
<keyword evidence="1" id="KW-0812">Transmembrane</keyword>
<evidence type="ECO:0000256" key="1">
    <source>
        <dbReference type="SAM" id="Phobius"/>
    </source>
</evidence>
<evidence type="ECO:0008006" key="4">
    <source>
        <dbReference type="Google" id="ProtNLM"/>
    </source>
</evidence>
<dbReference type="STRING" id="748449.Halha_1382"/>
<dbReference type="Gene3D" id="3.20.20.370">
    <property type="entry name" value="Glycoside hydrolase/deacetylase"/>
    <property type="match status" value="1"/>
</dbReference>
<gene>
    <name evidence="2" type="ordered locus">Halha_1382</name>
</gene>
<dbReference type="RefSeq" id="WP_015327049.1">
    <property type="nucleotide sequence ID" value="NC_019978.1"/>
</dbReference>
<dbReference type="SUPFAM" id="SSF88713">
    <property type="entry name" value="Glycoside hydrolase/deacetylase"/>
    <property type="match status" value="1"/>
</dbReference>
<dbReference type="Pfam" id="PF04748">
    <property type="entry name" value="Polysacc_deac_2"/>
    <property type="match status" value="1"/>
</dbReference>
<dbReference type="CDD" id="cd10936">
    <property type="entry name" value="CE4_DAC2"/>
    <property type="match status" value="1"/>
</dbReference>
<dbReference type="PANTHER" id="PTHR30105:SF2">
    <property type="entry name" value="DIVERGENT POLYSACCHARIDE DEACETYLASE SUPERFAMILY"/>
    <property type="match status" value="1"/>
</dbReference>
<keyword evidence="1" id="KW-1133">Transmembrane helix</keyword>
<dbReference type="InterPro" id="IPR006837">
    <property type="entry name" value="Divergent_DAC"/>
</dbReference>
<dbReference type="AlphaFoldDB" id="L0K7U4"/>
<evidence type="ECO:0000313" key="2">
    <source>
        <dbReference type="EMBL" id="AGB41327.1"/>
    </source>
</evidence>
<reference evidence="3" key="1">
    <citation type="submission" date="2012-02" db="EMBL/GenBank/DDBJ databases">
        <title>The complete genome of Halobacteroides halobius DSM 5150.</title>
        <authorList>
            <person name="Lucas S."/>
            <person name="Copeland A."/>
            <person name="Lapidus A."/>
            <person name="Glavina del Rio T."/>
            <person name="Dalin E."/>
            <person name="Tice H."/>
            <person name="Bruce D."/>
            <person name="Goodwin L."/>
            <person name="Pitluck S."/>
            <person name="Peters L."/>
            <person name="Mikhailova N."/>
            <person name="Gu W."/>
            <person name="Kyrpides N."/>
            <person name="Mavromatis K."/>
            <person name="Ivanova N."/>
            <person name="Brettin T."/>
            <person name="Detter J.C."/>
            <person name="Han C."/>
            <person name="Larimer F."/>
            <person name="Land M."/>
            <person name="Hauser L."/>
            <person name="Markowitz V."/>
            <person name="Cheng J.-F."/>
            <person name="Hugenholtz P."/>
            <person name="Woyke T."/>
            <person name="Wu D."/>
            <person name="Tindall B."/>
            <person name="Pomrenke H."/>
            <person name="Brambilla E."/>
            <person name="Klenk H.-P."/>
            <person name="Eisen J.A."/>
        </authorList>
    </citation>
    <scope>NUCLEOTIDE SEQUENCE [LARGE SCALE GENOMIC DNA]</scope>
    <source>
        <strain evidence="3">ATCC 35273 / DSM 5150 / MD-1</strain>
    </source>
</reference>